<evidence type="ECO:0000256" key="1">
    <source>
        <dbReference type="SAM" id="MobiDB-lite"/>
    </source>
</evidence>
<protein>
    <recommendedName>
        <fullName evidence="4">BZIP domain-containing protein</fullName>
    </recommendedName>
</protein>
<keyword evidence="3" id="KW-1185">Reference proteome</keyword>
<reference evidence="2 3" key="1">
    <citation type="journal article" date="2023" name="Nat. Commun.">
        <title>Origin of minicircular mitochondrial genomes in red algae.</title>
        <authorList>
            <person name="Lee Y."/>
            <person name="Cho C.H."/>
            <person name="Lee Y.M."/>
            <person name="Park S.I."/>
            <person name="Yang J.H."/>
            <person name="West J.A."/>
            <person name="Bhattacharya D."/>
            <person name="Yoon H.S."/>
        </authorList>
    </citation>
    <scope>NUCLEOTIDE SEQUENCE [LARGE SCALE GENOMIC DNA]</scope>
    <source>
        <strain evidence="2 3">CCMP1338</strain>
        <tissue evidence="2">Whole cell</tissue>
    </source>
</reference>
<evidence type="ECO:0000313" key="2">
    <source>
        <dbReference type="EMBL" id="KAJ8905981.1"/>
    </source>
</evidence>
<accession>A0AAV8UZL6</accession>
<gene>
    <name evidence="2" type="ORF">NDN08_002482</name>
</gene>
<dbReference type="AlphaFoldDB" id="A0AAV8UZL6"/>
<sequence>MASEVDTKLPPISDITKLMEHGDIDNGLGRSVSSSVSPVFETKVAEPGKLLQTVPSLNKRISGSDSSGGNGSDLVSVDASEKEKKERYKRKNREYGKKFRDLQKKRIQELQSNIEDRNMEIASRKKKVIEQERMLRRYGLGTDLSSVAGVVKLDHHSIPPVKRQNLDREMLLCAAENRLLAQEISSHKEEREVLLCVLNTDKDCQVKCYKSICSVFANLEDEVKGSYVWETVHPNDRLALRILLRCFLEDKLVQPFRSAYRRESRRDSRENPAFVRVHARIDLVLDSTRTPVGFVIAEFLER</sequence>
<evidence type="ECO:0000313" key="3">
    <source>
        <dbReference type="Proteomes" id="UP001157974"/>
    </source>
</evidence>
<comment type="caution">
    <text evidence="2">The sequence shown here is derived from an EMBL/GenBank/DDBJ whole genome shotgun (WGS) entry which is preliminary data.</text>
</comment>
<name>A0AAV8UZL6_9RHOD</name>
<feature type="region of interest" description="Disordered" evidence="1">
    <location>
        <begin position="56"/>
        <end position="91"/>
    </location>
</feature>
<evidence type="ECO:0008006" key="4">
    <source>
        <dbReference type="Google" id="ProtNLM"/>
    </source>
</evidence>
<dbReference type="EMBL" id="JAMWBK010000004">
    <property type="protein sequence ID" value="KAJ8905981.1"/>
    <property type="molecule type" value="Genomic_DNA"/>
</dbReference>
<dbReference type="Proteomes" id="UP001157974">
    <property type="component" value="Unassembled WGS sequence"/>
</dbReference>
<organism evidence="2 3">
    <name type="scientific">Rhodosorus marinus</name>
    <dbReference type="NCBI Taxonomy" id="101924"/>
    <lineage>
        <taxon>Eukaryota</taxon>
        <taxon>Rhodophyta</taxon>
        <taxon>Stylonematophyceae</taxon>
        <taxon>Stylonematales</taxon>
        <taxon>Stylonemataceae</taxon>
        <taxon>Rhodosorus</taxon>
    </lineage>
</organism>
<proteinExistence type="predicted"/>